<comment type="caution">
    <text evidence="2">The sequence shown here is derived from an EMBL/GenBank/DDBJ whole genome shotgun (WGS) entry which is preliminary data.</text>
</comment>
<evidence type="ECO:0000313" key="2">
    <source>
        <dbReference type="EMBL" id="PMC63100.1"/>
    </source>
</evidence>
<dbReference type="EMBL" id="PNHF01000003">
    <property type="protein sequence ID" value="PMC63100.1"/>
    <property type="molecule type" value="Genomic_DNA"/>
</dbReference>
<protein>
    <submittedName>
        <fullName evidence="2">Uncharacterized protein</fullName>
    </submittedName>
</protein>
<proteinExistence type="predicted"/>
<dbReference type="Proteomes" id="UP000235363">
    <property type="component" value="Unassembled WGS sequence"/>
</dbReference>
<dbReference type="AlphaFoldDB" id="A0A2N6T195"/>
<organism evidence="2 3">
    <name type="scientific">Corynebacterium xerosis</name>
    <dbReference type="NCBI Taxonomy" id="1725"/>
    <lineage>
        <taxon>Bacteria</taxon>
        <taxon>Bacillati</taxon>
        <taxon>Actinomycetota</taxon>
        <taxon>Actinomycetes</taxon>
        <taxon>Mycobacteriales</taxon>
        <taxon>Corynebacteriaceae</taxon>
        <taxon>Corynebacterium</taxon>
    </lineage>
</organism>
<evidence type="ECO:0000256" key="1">
    <source>
        <dbReference type="SAM" id="MobiDB-lite"/>
    </source>
</evidence>
<evidence type="ECO:0000313" key="3">
    <source>
        <dbReference type="Proteomes" id="UP000235363"/>
    </source>
</evidence>
<sequence>MFSRRRKTGPQDTPEPAPDAAEPAENTASPVNDIPSDDAELMRTLRSRLFDRMTDETHDREFAYSRRIGPLAEVMCRDLPSHVTTLTDAHLADRDLDLLFAAARRNTEVEQSDLSNVAVEGGGPMWLLEGDHFFVSSQIASLPARIAEEAGVPAVGEGVLAVAPRRGSLVGVPLVDETSLRGIGMLFDFLERFGDGTGFEGLYYIHDPEVSSSVAGSGFSDGPLIQDVRGPDGPNGKPSVLVDGPFEDAMMRAGLINPGGPADGGSGTGPGER</sequence>
<gene>
    <name evidence="2" type="ORF">CJ204_02395</name>
</gene>
<name>A0A2N6T195_9CORY</name>
<dbReference type="RefSeq" id="WP_102212051.1">
    <property type="nucleotide sequence ID" value="NZ_PNHF01000003.1"/>
</dbReference>
<reference evidence="2 3" key="1">
    <citation type="submission" date="2017-09" db="EMBL/GenBank/DDBJ databases">
        <title>Bacterial strain isolated from the female urinary microbiota.</title>
        <authorList>
            <person name="Thomas-White K."/>
            <person name="Kumar N."/>
            <person name="Forster S."/>
            <person name="Putonti C."/>
            <person name="Lawley T."/>
            <person name="Wolfe A.J."/>
        </authorList>
    </citation>
    <scope>NUCLEOTIDE SEQUENCE [LARGE SCALE GENOMIC DNA]</scope>
    <source>
        <strain evidence="2 3">UMB0908</strain>
    </source>
</reference>
<feature type="region of interest" description="Disordered" evidence="1">
    <location>
        <begin position="1"/>
        <end position="38"/>
    </location>
</feature>
<feature type="region of interest" description="Disordered" evidence="1">
    <location>
        <begin position="253"/>
        <end position="273"/>
    </location>
</feature>
<feature type="compositionally biased region" description="Gly residues" evidence="1">
    <location>
        <begin position="261"/>
        <end position="273"/>
    </location>
</feature>
<accession>A0A2N6T195</accession>